<sequence length="223" mass="23626">MGNAAQATPGRPASKEILGRLGISERAVVEAVRDGLAEGLALDPAAPKIAPGFYAWAGTVASIRRHLATDGWKLADKQNLPTIVSPDGRVRLIVASGDSGTGDPEAIPSTSNPKGRAVEEHVRSNDPGRHQQIQLALDIDVESNRDGAGACQTWMLLYRHDIGTQASVAEVSLPLDIEGGKVTRWGDRAIIDTPMQFSAMEVRATDVSAFDDVDFEIHAAGEG</sequence>
<organism evidence="4 5">
    <name type="scientific">Dietzia cinnamea</name>
    <dbReference type="NCBI Taxonomy" id="321318"/>
    <lineage>
        <taxon>Bacteria</taxon>
        <taxon>Bacillati</taxon>
        <taxon>Actinomycetota</taxon>
        <taxon>Actinomycetes</taxon>
        <taxon>Mycobacteriales</taxon>
        <taxon>Dietziaceae</taxon>
        <taxon>Dietzia</taxon>
    </lineage>
</organism>
<dbReference type="Proteomes" id="UP001560293">
    <property type="component" value="Unassembled WGS sequence"/>
</dbReference>
<reference evidence="4 5" key="1">
    <citation type="submission" date="2019-03" db="EMBL/GenBank/DDBJ databases">
        <title>Root nodule microbial communities of legume samples collected from USA, Mexico and Botswana.</title>
        <authorList>
            <person name="Hirsch A."/>
        </authorList>
    </citation>
    <scope>NUCLEOTIDE SEQUENCE [LARGE SCALE GENOMIC DNA]</scope>
    <source>
        <strain evidence="4 5">55</strain>
    </source>
</reference>
<dbReference type="AlphaFoldDB" id="A0A4R3ZQ43"/>
<evidence type="ECO:0000313" key="5">
    <source>
        <dbReference type="Proteomes" id="UP000295805"/>
    </source>
</evidence>
<reference evidence="2" key="2">
    <citation type="submission" date="2022-04" db="EMBL/GenBank/DDBJ databases">
        <title>Human microbiome associated bacterial genomes.</title>
        <authorList>
            <person name="Sandstrom S."/>
            <person name="Salamzade R."/>
            <person name="Kalan L.R."/>
        </authorList>
    </citation>
    <scope>NUCLEOTIDE SEQUENCE</scope>
    <source>
        <strain evidence="2">P3-SID1762</strain>
    </source>
</reference>
<protein>
    <submittedName>
        <fullName evidence="4">Uncharacterized protein</fullName>
    </submittedName>
</protein>
<dbReference type="EMBL" id="JALXTC010000012">
    <property type="protein sequence ID" value="MCT2116990.1"/>
    <property type="molecule type" value="Genomic_DNA"/>
</dbReference>
<gene>
    <name evidence="3" type="ORF">AB6N35_10880</name>
    <name evidence="4" type="ORF">EDD19_1318</name>
    <name evidence="2" type="ORF">M3D93_04365</name>
</gene>
<reference evidence="6" key="3">
    <citation type="submission" date="2024-07" db="EMBL/GenBank/DDBJ databases">
        <title>Pseudomonas strain that inhibits Aeromonas fish pathogens.</title>
        <authorList>
            <person name="Wildschutte H."/>
        </authorList>
    </citation>
    <scope>NUCLEOTIDE SEQUENCE [LARGE SCALE GENOMIC DNA]</scope>
    <source>
        <strain evidence="6">n60</strain>
    </source>
</reference>
<evidence type="ECO:0000313" key="3">
    <source>
        <dbReference type="EMBL" id="MEX6464835.1"/>
    </source>
</evidence>
<evidence type="ECO:0000313" key="2">
    <source>
        <dbReference type="EMBL" id="MCT2116990.1"/>
    </source>
</evidence>
<dbReference type="GeneID" id="89529873"/>
<dbReference type="EMBL" id="SMCX01000031">
    <property type="protein sequence ID" value="TCW20560.1"/>
    <property type="molecule type" value="Genomic_DNA"/>
</dbReference>
<dbReference type="Proteomes" id="UP000295805">
    <property type="component" value="Unassembled WGS sequence"/>
</dbReference>
<reference evidence="3" key="4">
    <citation type="submission" date="2024-07" db="EMBL/GenBank/DDBJ databases">
        <authorList>
            <person name="Wildschutte H."/>
        </authorList>
    </citation>
    <scope>NUCLEOTIDE SEQUENCE</scope>
    <source>
        <strain evidence="3">N60</strain>
    </source>
</reference>
<keyword evidence="6" id="KW-1185">Reference proteome</keyword>
<feature type="region of interest" description="Disordered" evidence="1">
    <location>
        <begin position="96"/>
        <end position="116"/>
    </location>
</feature>
<evidence type="ECO:0000313" key="6">
    <source>
        <dbReference type="Proteomes" id="UP001560293"/>
    </source>
</evidence>
<name>A0A4R3ZQ43_9ACTN</name>
<dbReference type="RefSeq" id="WP_061914017.1">
    <property type="nucleotide sequence ID" value="NZ_CP143053.1"/>
</dbReference>
<evidence type="ECO:0000313" key="4">
    <source>
        <dbReference type="EMBL" id="TCW20560.1"/>
    </source>
</evidence>
<comment type="caution">
    <text evidence="4">The sequence shown here is derived from an EMBL/GenBank/DDBJ whole genome shotgun (WGS) entry which is preliminary data.</text>
</comment>
<accession>A0A4R3ZQ43</accession>
<evidence type="ECO:0000256" key="1">
    <source>
        <dbReference type="SAM" id="MobiDB-lite"/>
    </source>
</evidence>
<dbReference type="Proteomes" id="UP001206890">
    <property type="component" value="Unassembled WGS sequence"/>
</dbReference>
<dbReference type="EMBL" id="JBFTEZ010000002">
    <property type="protein sequence ID" value="MEX6464835.1"/>
    <property type="molecule type" value="Genomic_DNA"/>
</dbReference>
<proteinExistence type="predicted"/>